<reference evidence="3 4" key="1">
    <citation type="submission" date="2025-04" db="UniProtKB">
        <authorList>
            <consortium name="RefSeq"/>
        </authorList>
    </citation>
    <scope>IDENTIFICATION</scope>
</reference>
<dbReference type="InterPro" id="IPR027967">
    <property type="entry name" value="DUF4612"/>
</dbReference>
<dbReference type="OrthoDB" id="5919401at2759"/>
<evidence type="ECO:0000313" key="2">
    <source>
        <dbReference type="Proteomes" id="UP001165740"/>
    </source>
</evidence>
<feature type="region of interest" description="Disordered" evidence="1">
    <location>
        <begin position="166"/>
        <end position="186"/>
    </location>
</feature>
<accession>A0A9W3BCJ5</accession>
<dbReference type="GeneID" id="106064856"/>
<sequence>MCVTVDVRSMGCGKSRHRSPDDSETDLKNSKHGGSQNAKKRKLEEKKSLEGEKEVTERSNSFKKIYNGKSSKLKERNEDIGVPLSSSPKTAAGSASTGSGDKTNGATKLQNKTFLLEVPNEMAKPEPTTKGTMRDFKSLTASKIIHVTSSQIEFFKMLDEKIEKGGENLTSTDCSEVSSIDEVYKH</sequence>
<protein>
    <submittedName>
        <fullName evidence="3 4">Uncharacterized protein LOC106064856</fullName>
    </submittedName>
</protein>
<proteinExistence type="predicted"/>
<feature type="compositionally biased region" description="Polar residues" evidence="1">
    <location>
        <begin position="84"/>
        <end position="113"/>
    </location>
</feature>
<keyword evidence="2" id="KW-1185">Reference proteome</keyword>
<dbReference type="Pfam" id="PF15389">
    <property type="entry name" value="DUF4612"/>
    <property type="match status" value="1"/>
</dbReference>
<dbReference type="RefSeq" id="XP_055897159.1">
    <property type="nucleotide sequence ID" value="XM_056041184.1"/>
</dbReference>
<evidence type="ECO:0000256" key="1">
    <source>
        <dbReference type="SAM" id="MobiDB-lite"/>
    </source>
</evidence>
<feature type="region of interest" description="Disordered" evidence="1">
    <location>
        <begin position="1"/>
        <end position="134"/>
    </location>
</feature>
<gene>
    <name evidence="3 4" type="primary">LOC106064856</name>
</gene>
<feature type="compositionally biased region" description="Polar residues" evidence="1">
    <location>
        <begin position="168"/>
        <end position="178"/>
    </location>
</feature>
<evidence type="ECO:0000313" key="4">
    <source>
        <dbReference type="RefSeq" id="XP_055897159.1"/>
    </source>
</evidence>
<dbReference type="AlphaFoldDB" id="A0A9W3BCJ5"/>
<organism evidence="2 3">
    <name type="scientific">Biomphalaria glabrata</name>
    <name type="common">Bloodfluke planorb</name>
    <name type="synonym">Freshwater snail</name>
    <dbReference type="NCBI Taxonomy" id="6526"/>
    <lineage>
        <taxon>Eukaryota</taxon>
        <taxon>Metazoa</taxon>
        <taxon>Spiralia</taxon>
        <taxon>Lophotrochozoa</taxon>
        <taxon>Mollusca</taxon>
        <taxon>Gastropoda</taxon>
        <taxon>Heterobranchia</taxon>
        <taxon>Euthyneura</taxon>
        <taxon>Panpulmonata</taxon>
        <taxon>Hygrophila</taxon>
        <taxon>Lymnaeoidea</taxon>
        <taxon>Planorbidae</taxon>
        <taxon>Biomphalaria</taxon>
    </lineage>
</organism>
<dbReference type="Proteomes" id="UP001165740">
    <property type="component" value="Chromosome 9"/>
</dbReference>
<dbReference type="RefSeq" id="XP_055897158.1">
    <property type="nucleotide sequence ID" value="XM_056041183.1"/>
</dbReference>
<evidence type="ECO:0000313" key="3">
    <source>
        <dbReference type="RefSeq" id="XP_055897158.1"/>
    </source>
</evidence>
<feature type="compositionally biased region" description="Basic and acidic residues" evidence="1">
    <location>
        <begin position="42"/>
        <end position="57"/>
    </location>
</feature>
<feature type="compositionally biased region" description="Basic and acidic residues" evidence="1">
    <location>
        <begin position="18"/>
        <end position="29"/>
    </location>
</feature>
<name>A0A9W3BCJ5_BIOGL</name>